<sequence>MSSVSYFPNSKKFSVNTLSISNTLVASDPDALQHLRQHAAGGAMHDSDERYPPPKCHPGTRQAVRDRITGWYGFKTRPEKGIMWVYGPAGYSKNAVAQTVSDDLEGQQLEFNPVGATFFFSRASPERNSPARFIITLTYQLAISIPELLPQIEKAVKRNPMIFNKSLEVQLTRLIVEPFRALDNLDDIPNRLIVIDGLDECINSDQAFHLERNRPEVWIQEHMESRQFKPVTEVINLYEVGDHLHDVEAFLRAELSRIAARLEPQLAGGNFEWPGKDTLKTLLQRTRGHMLYASTVIRHIDDPYDDPRRLLQDILHDESEDKFASGSSFALAHSSSFSALHELYRQILRSCPEAHRQLMLEVLEELIAFSETLFIHCPIGAALSILDRLCGRPAGQSIKAIRNLRAVITLDCVTFQHQIFVHSSFSEFLLNPQAALEFAVNRRGGHWRLLLRCLRCMSSVDLSSEVNEAHVRFALVYWLRLWGSAEPSDEAQYATQLKLLLALNLKACIVQGLIFKLPPLALCFNLVHVNSGTLVPNIPSVHARETIIGRFCEVALELGQQTTALAEECASFLKSSLEHALLYMLQPAFVLVPRTPSSITRICFLLQNYFRECNKTKEWNPGADKVIQAMKSFKNSHPPHIHQEIVHNCDWGRQKGLVSSDN</sequence>
<keyword evidence="1" id="KW-0677">Repeat</keyword>
<dbReference type="Proteomes" id="UP000290288">
    <property type="component" value="Unassembled WGS sequence"/>
</dbReference>
<evidence type="ECO:0000256" key="1">
    <source>
        <dbReference type="ARBA" id="ARBA00022737"/>
    </source>
</evidence>
<evidence type="ECO:0000256" key="2">
    <source>
        <dbReference type="SAM" id="MobiDB-lite"/>
    </source>
</evidence>
<gene>
    <name evidence="4" type="ORF">EST38_g14125</name>
</gene>
<dbReference type="PANTHER" id="PTHR10039:SF15">
    <property type="entry name" value="NACHT DOMAIN-CONTAINING PROTEIN"/>
    <property type="match status" value="1"/>
</dbReference>
<dbReference type="InterPro" id="IPR056884">
    <property type="entry name" value="NPHP3-like_N"/>
</dbReference>
<protein>
    <recommendedName>
        <fullName evidence="3">Nephrocystin 3-like N-terminal domain-containing protein</fullName>
    </recommendedName>
</protein>
<evidence type="ECO:0000313" key="4">
    <source>
        <dbReference type="EMBL" id="RXW11730.1"/>
    </source>
</evidence>
<dbReference type="AlphaFoldDB" id="A0A4Q2CY37"/>
<reference evidence="4 5" key="1">
    <citation type="submission" date="2019-01" db="EMBL/GenBank/DDBJ databases">
        <title>Draft genome sequence of Psathyrella aberdarensis IHI B618.</title>
        <authorList>
            <person name="Buettner E."/>
            <person name="Kellner H."/>
        </authorList>
    </citation>
    <scope>NUCLEOTIDE SEQUENCE [LARGE SCALE GENOMIC DNA]</scope>
    <source>
        <strain evidence="4 5">IHI B618</strain>
    </source>
</reference>
<evidence type="ECO:0000313" key="5">
    <source>
        <dbReference type="Proteomes" id="UP000290288"/>
    </source>
</evidence>
<dbReference type="STRING" id="2316362.A0A4Q2CY37"/>
<dbReference type="OrthoDB" id="3266532at2759"/>
<keyword evidence="5" id="KW-1185">Reference proteome</keyword>
<evidence type="ECO:0000259" key="3">
    <source>
        <dbReference type="Pfam" id="PF24883"/>
    </source>
</evidence>
<comment type="caution">
    <text evidence="4">The sequence shown here is derived from an EMBL/GenBank/DDBJ whole genome shotgun (WGS) entry which is preliminary data.</text>
</comment>
<feature type="domain" description="Nephrocystin 3-like N-terminal" evidence="3">
    <location>
        <begin position="77"/>
        <end position="208"/>
    </location>
</feature>
<proteinExistence type="predicted"/>
<dbReference type="EMBL" id="SDEE01001649">
    <property type="protein sequence ID" value="RXW11730.1"/>
    <property type="molecule type" value="Genomic_DNA"/>
</dbReference>
<feature type="region of interest" description="Disordered" evidence="2">
    <location>
        <begin position="37"/>
        <end position="60"/>
    </location>
</feature>
<name>A0A4Q2CY37_9AGAR</name>
<accession>A0A4Q2CY37</accession>
<dbReference type="Pfam" id="PF24883">
    <property type="entry name" value="NPHP3_N"/>
    <property type="match status" value="1"/>
</dbReference>
<dbReference type="PANTHER" id="PTHR10039">
    <property type="entry name" value="AMELOGENIN"/>
    <property type="match status" value="1"/>
</dbReference>
<organism evidence="4 5">
    <name type="scientific">Candolleomyces aberdarensis</name>
    <dbReference type="NCBI Taxonomy" id="2316362"/>
    <lineage>
        <taxon>Eukaryota</taxon>
        <taxon>Fungi</taxon>
        <taxon>Dikarya</taxon>
        <taxon>Basidiomycota</taxon>
        <taxon>Agaricomycotina</taxon>
        <taxon>Agaricomycetes</taxon>
        <taxon>Agaricomycetidae</taxon>
        <taxon>Agaricales</taxon>
        <taxon>Agaricineae</taxon>
        <taxon>Psathyrellaceae</taxon>
        <taxon>Candolleomyces</taxon>
    </lineage>
</organism>